<dbReference type="Gene3D" id="1.10.10.2910">
    <property type="match status" value="1"/>
</dbReference>
<feature type="domain" description="IrrE N-terminal-like" evidence="1">
    <location>
        <begin position="64"/>
        <end position="167"/>
    </location>
</feature>
<dbReference type="InterPro" id="IPR052345">
    <property type="entry name" value="Rad_response_metalloprotease"/>
</dbReference>
<dbReference type="Pfam" id="PF06114">
    <property type="entry name" value="Peptidase_M78"/>
    <property type="match status" value="1"/>
</dbReference>
<accession>A0A7X3MD31</accession>
<dbReference type="EMBL" id="WUQX01000001">
    <property type="protein sequence ID" value="MXP74107.1"/>
    <property type="molecule type" value="Genomic_DNA"/>
</dbReference>
<evidence type="ECO:0000313" key="3">
    <source>
        <dbReference type="Proteomes" id="UP000460412"/>
    </source>
</evidence>
<dbReference type="PANTHER" id="PTHR43236">
    <property type="entry name" value="ANTITOXIN HIGA1"/>
    <property type="match status" value="1"/>
</dbReference>
<dbReference type="Proteomes" id="UP000460412">
    <property type="component" value="Unassembled WGS sequence"/>
</dbReference>
<comment type="caution">
    <text evidence="2">The sequence shown here is derived from an EMBL/GenBank/DDBJ whole genome shotgun (WGS) entry which is preliminary data.</text>
</comment>
<evidence type="ECO:0000313" key="2">
    <source>
        <dbReference type="EMBL" id="MXP74107.1"/>
    </source>
</evidence>
<proteinExistence type="predicted"/>
<dbReference type="PANTHER" id="PTHR43236:SF2">
    <property type="entry name" value="BLL0069 PROTEIN"/>
    <property type="match status" value="1"/>
</dbReference>
<evidence type="ECO:0000259" key="1">
    <source>
        <dbReference type="Pfam" id="PF06114"/>
    </source>
</evidence>
<dbReference type="RefSeq" id="WP_159749158.1">
    <property type="nucleotide sequence ID" value="NZ_WUQX01000001.1"/>
</dbReference>
<organism evidence="2 3">
    <name type="scientific">Sporofaciens musculi</name>
    <dbReference type="NCBI Taxonomy" id="2681861"/>
    <lineage>
        <taxon>Bacteria</taxon>
        <taxon>Bacillati</taxon>
        <taxon>Bacillota</taxon>
        <taxon>Clostridia</taxon>
        <taxon>Lachnospirales</taxon>
        <taxon>Lachnospiraceae</taxon>
        <taxon>Sporofaciens</taxon>
    </lineage>
</organism>
<dbReference type="InterPro" id="IPR010359">
    <property type="entry name" value="IrrE_HExxH"/>
</dbReference>
<keyword evidence="3" id="KW-1185">Reference proteome</keyword>
<name>A0A7X3MD31_9FIRM</name>
<dbReference type="AlphaFoldDB" id="A0A7X3MD31"/>
<reference evidence="2 3" key="1">
    <citation type="submission" date="2019-12" db="EMBL/GenBank/DDBJ databases">
        <title>Sporaefaciens musculi gen. nov., sp. nov., a novel bacterium isolated from the caecum of an obese mouse.</title>
        <authorList>
            <person name="Rasmussen T.S."/>
            <person name="Streidl T."/>
            <person name="Hitch T.C.A."/>
            <person name="Wortmann E."/>
            <person name="Deptula P."/>
            <person name="Hansen M."/>
            <person name="Nielsen D.S."/>
            <person name="Clavel T."/>
            <person name="Vogensen F.K."/>
        </authorList>
    </citation>
    <scope>NUCLEOTIDE SEQUENCE [LARGE SCALE GENOMIC DNA]</scope>
    <source>
        <strain evidence="2 3">WCA-9-b2</strain>
    </source>
</reference>
<gene>
    <name evidence="2" type="ORF">GN277_01240</name>
</gene>
<sequence length="176" mass="20436">MALNYKMKELIDAMTQEVINIYDIQIPITNIDEVVRSMGGTVKEDPTIDSFSDGKIRKSGSDSFIIKVSPYQTEERRNFTIAHELGHLFLHMGFQTNEQRWKKQDYISYYRNGNSELEYQSNEFAAAFLMPQDEYKRVMDEHTDGSLVNTAEIARYFHVSVSAAANRGKWLGYLKW</sequence>
<protein>
    <submittedName>
        <fullName evidence="2">ImmA/IrrE family metallo-endopeptidase</fullName>
    </submittedName>
</protein>